<feature type="region of interest" description="Disordered" evidence="1">
    <location>
        <begin position="1"/>
        <end position="50"/>
    </location>
</feature>
<evidence type="ECO:0000313" key="3">
    <source>
        <dbReference type="Proteomes" id="UP001140502"/>
    </source>
</evidence>
<reference evidence="2" key="1">
    <citation type="submission" date="2022-10" db="EMBL/GenBank/DDBJ databases">
        <title>Tapping the CABI collections for fungal endophytes: first genome assemblies for Collariella, Neodidymelliopsis, Ascochyta clinopodiicola, Didymella pomorum, Didymosphaeria variabile, Neocosmospora piperis and Neocucurbitaria cava.</title>
        <authorList>
            <person name="Hill R."/>
        </authorList>
    </citation>
    <scope>NUCLEOTIDE SEQUENCE</scope>
    <source>
        <strain evidence="2">IMI 366586</strain>
    </source>
</reference>
<sequence>MSPPLPFESSTTESIPTTDTAGRVGLTSGEASSEAGPTKTTVPTTNISIGPGGEVTIPGVITVPSASLPTGFQLTGTAASVGVGSAATNAANSFSDVADAASAIAANPSPSIKETKAFQKQAQDEFEDLSHINAQLKQVDLDSLSEDHSHKVEKLIAGLAALLAWYSTQLSAIAPVVAMLALATGVFAEISPAFTAVAAGELLSNALDDIKGFDNDHGDNEEEEDEEDDDDDDDDDQTTDSEDKSIITQEESTVMSSTETATTTSSAGSCGALPYKLQLPDEID</sequence>
<feature type="compositionally biased region" description="Low complexity" evidence="1">
    <location>
        <begin position="248"/>
        <end position="266"/>
    </location>
</feature>
<feature type="compositionally biased region" description="Acidic residues" evidence="1">
    <location>
        <begin position="219"/>
        <end position="240"/>
    </location>
</feature>
<gene>
    <name evidence="2" type="ORF">N0V84_008629</name>
</gene>
<evidence type="ECO:0000313" key="2">
    <source>
        <dbReference type="EMBL" id="KAJ4314935.1"/>
    </source>
</evidence>
<name>A0A9W8W7Y4_9HYPO</name>
<accession>A0A9W8W7Y4</accession>
<dbReference type="EMBL" id="JAPEUR010000216">
    <property type="protein sequence ID" value="KAJ4314935.1"/>
    <property type="molecule type" value="Genomic_DNA"/>
</dbReference>
<feature type="compositionally biased region" description="Polar residues" evidence="1">
    <location>
        <begin position="38"/>
        <end position="48"/>
    </location>
</feature>
<proteinExistence type="predicted"/>
<keyword evidence="3" id="KW-1185">Reference proteome</keyword>
<dbReference type="AlphaFoldDB" id="A0A9W8W7Y4"/>
<comment type="caution">
    <text evidence="2">The sequence shown here is derived from an EMBL/GenBank/DDBJ whole genome shotgun (WGS) entry which is preliminary data.</text>
</comment>
<organism evidence="2 3">
    <name type="scientific">Fusarium piperis</name>
    <dbReference type="NCBI Taxonomy" id="1435070"/>
    <lineage>
        <taxon>Eukaryota</taxon>
        <taxon>Fungi</taxon>
        <taxon>Dikarya</taxon>
        <taxon>Ascomycota</taxon>
        <taxon>Pezizomycotina</taxon>
        <taxon>Sordariomycetes</taxon>
        <taxon>Hypocreomycetidae</taxon>
        <taxon>Hypocreales</taxon>
        <taxon>Nectriaceae</taxon>
        <taxon>Fusarium</taxon>
        <taxon>Fusarium solani species complex</taxon>
    </lineage>
</organism>
<evidence type="ECO:0000256" key="1">
    <source>
        <dbReference type="SAM" id="MobiDB-lite"/>
    </source>
</evidence>
<feature type="region of interest" description="Disordered" evidence="1">
    <location>
        <begin position="213"/>
        <end position="284"/>
    </location>
</feature>
<feature type="compositionally biased region" description="Polar residues" evidence="1">
    <location>
        <begin position="8"/>
        <end position="20"/>
    </location>
</feature>
<dbReference type="Proteomes" id="UP001140502">
    <property type="component" value="Unassembled WGS sequence"/>
</dbReference>
<protein>
    <submittedName>
        <fullName evidence="2">Uncharacterized protein</fullName>
    </submittedName>
</protein>